<evidence type="ECO:0000313" key="4">
    <source>
        <dbReference type="Proteomes" id="UP000243528"/>
    </source>
</evidence>
<dbReference type="PANTHER" id="PTHR35400">
    <property type="entry name" value="SLR1083 PROTEIN"/>
    <property type="match status" value="1"/>
</dbReference>
<sequence length="147" mass="15996">MTGELRDLDPPAGGWTTDDLDELPESHRRYELIDGTLVVSPSPTNVHQTLAARLGVALEDNCPPEYDVTQAVEIRVSKRRSFVPDLLVTTADAAAGQPAKFAPDDVHLVVEVVSPGEFDESVTTDEPWPVDVAISRITPRHFRPGSA</sequence>
<dbReference type="SUPFAM" id="SSF52980">
    <property type="entry name" value="Restriction endonuclease-like"/>
    <property type="match status" value="1"/>
</dbReference>
<proteinExistence type="predicted"/>
<keyword evidence="3" id="KW-0255">Endonuclease</keyword>
<dbReference type="CDD" id="cd06260">
    <property type="entry name" value="DUF820-like"/>
    <property type="match status" value="1"/>
</dbReference>
<evidence type="ECO:0000256" key="1">
    <source>
        <dbReference type="SAM" id="MobiDB-lite"/>
    </source>
</evidence>
<dbReference type="GO" id="GO:0004519">
    <property type="term" value="F:endonuclease activity"/>
    <property type="evidence" value="ECO:0007669"/>
    <property type="project" value="UniProtKB-KW"/>
</dbReference>
<evidence type="ECO:0000259" key="2">
    <source>
        <dbReference type="Pfam" id="PF05685"/>
    </source>
</evidence>
<evidence type="ECO:0000313" key="3">
    <source>
        <dbReference type="EMBL" id="PSL04640.1"/>
    </source>
</evidence>
<dbReference type="OrthoDB" id="5524117at2"/>
<reference evidence="3 4" key="1">
    <citation type="submission" date="2018-03" db="EMBL/GenBank/DDBJ databases">
        <title>Genomic Encyclopedia of Archaeal and Bacterial Type Strains, Phase II (KMG-II): from individual species to whole genera.</title>
        <authorList>
            <person name="Goeker M."/>
        </authorList>
    </citation>
    <scope>NUCLEOTIDE SEQUENCE [LARGE SCALE GENOMIC DNA]</scope>
    <source>
        <strain evidence="3 4">DSM 45211</strain>
    </source>
</reference>
<keyword evidence="4" id="KW-1185">Reference proteome</keyword>
<protein>
    <submittedName>
        <fullName evidence="3">Putative restriction endonuclease</fullName>
    </submittedName>
</protein>
<dbReference type="Pfam" id="PF05685">
    <property type="entry name" value="Uma2"/>
    <property type="match status" value="1"/>
</dbReference>
<feature type="region of interest" description="Disordered" evidence="1">
    <location>
        <begin position="1"/>
        <end position="21"/>
    </location>
</feature>
<gene>
    <name evidence="3" type="ORF">CLV30_105106</name>
</gene>
<name>A0A2P8E5A3_9ACTN</name>
<dbReference type="Gene3D" id="3.90.1570.10">
    <property type="entry name" value="tt1808, chain A"/>
    <property type="match status" value="1"/>
</dbReference>
<dbReference type="InterPro" id="IPR008538">
    <property type="entry name" value="Uma2"/>
</dbReference>
<organism evidence="3 4">
    <name type="scientific">Haloactinopolyspora alba</name>
    <dbReference type="NCBI Taxonomy" id="648780"/>
    <lineage>
        <taxon>Bacteria</taxon>
        <taxon>Bacillati</taxon>
        <taxon>Actinomycetota</taxon>
        <taxon>Actinomycetes</taxon>
        <taxon>Jiangellales</taxon>
        <taxon>Jiangellaceae</taxon>
        <taxon>Haloactinopolyspora</taxon>
    </lineage>
</organism>
<dbReference type="AlphaFoldDB" id="A0A2P8E5A3"/>
<keyword evidence="3" id="KW-0540">Nuclease</keyword>
<keyword evidence="3" id="KW-0378">Hydrolase</keyword>
<dbReference type="Proteomes" id="UP000243528">
    <property type="component" value="Unassembled WGS sequence"/>
</dbReference>
<dbReference type="PANTHER" id="PTHR35400:SF3">
    <property type="entry name" value="SLL1072 PROTEIN"/>
    <property type="match status" value="1"/>
</dbReference>
<feature type="domain" description="Putative restriction endonuclease" evidence="2">
    <location>
        <begin position="18"/>
        <end position="117"/>
    </location>
</feature>
<dbReference type="RefSeq" id="WP_106536842.1">
    <property type="nucleotide sequence ID" value="NZ_PYGE01000005.1"/>
</dbReference>
<accession>A0A2P8E5A3</accession>
<dbReference type="InterPro" id="IPR012296">
    <property type="entry name" value="Nuclease_put_TT1808"/>
</dbReference>
<comment type="caution">
    <text evidence="3">The sequence shown here is derived from an EMBL/GenBank/DDBJ whole genome shotgun (WGS) entry which is preliminary data.</text>
</comment>
<dbReference type="EMBL" id="PYGE01000005">
    <property type="protein sequence ID" value="PSL04640.1"/>
    <property type="molecule type" value="Genomic_DNA"/>
</dbReference>
<dbReference type="InterPro" id="IPR011335">
    <property type="entry name" value="Restrct_endonuc-II-like"/>
</dbReference>